<dbReference type="InterPro" id="IPR014347">
    <property type="entry name" value="Tautomerase/MIF_sf"/>
</dbReference>
<dbReference type="PANTHER" id="PTHR38460:SF1">
    <property type="entry name" value="TAUTOMERASE YOLI-RELATED"/>
    <property type="match status" value="1"/>
</dbReference>
<keyword evidence="2" id="KW-1185">Reference proteome</keyword>
<proteinExistence type="predicted"/>
<dbReference type="EMBL" id="CAKKNS010000001">
    <property type="protein sequence ID" value="CAH0416256.1"/>
    <property type="molecule type" value="Genomic_DNA"/>
</dbReference>
<accession>A0ABN8BER8</accession>
<reference evidence="1 2" key="1">
    <citation type="submission" date="2021-11" db="EMBL/GenBank/DDBJ databases">
        <authorList>
            <person name="Depoorter E."/>
        </authorList>
    </citation>
    <scope>NUCLEOTIDE SEQUENCE [LARGE SCALE GENOMIC DNA]</scope>
    <source>
        <strain evidence="1 2">LMG 24289</strain>
    </source>
</reference>
<dbReference type="RefSeq" id="WP_230096316.1">
    <property type="nucleotide sequence ID" value="NZ_CAKKNS010000001.1"/>
</dbReference>
<comment type="caution">
    <text evidence="1">The sequence shown here is derived from an EMBL/GenBank/DDBJ whole genome shotgun (WGS) entry which is preliminary data.</text>
</comment>
<organism evidence="1 2">
    <name type="scientific">Periweissella fabaria</name>
    <dbReference type="NCBI Taxonomy" id="546157"/>
    <lineage>
        <taxon>Bacteria</taxon>
        <taxon>Bacillati</taxon>
        <taxon>Bacillota</taxon>
        <taxon>Bacilli</taxon>
        <taxon>Lactobacillales</taxon>
        <taxon>Lactobacillaceae</taxon>
        <taxon>Periweissella</taxon>
    </lineage>
</organism>
<evidence type="ECO:0000313" key="2">
    <source>
        <dbReference type="Proteomes" id="UP000789707"/>
    </source>
</evidence>
<dbReference type="Proteomes" id="UP000789707">
    <property type="component" value="Unassembled WGS sequence"/>
</dbReference>
<dbReference type="SUPFAM" id="SSF55331">
    <property type="entry name" value="Tautomerase/MIF"/>
    <property type="match status" value="1"/>
</dbReference>
<gene>
    <name evidence="1" type="ORF">WFA24289_00555</name>
</gene>
<evidence type="ECO:0008006" key="3">
    <source>
        <dbReference type="Google" id="ProtNLM"/>
    </source>
</evidence>
<protein>
    <recommendedName>
        <fullName evidence="3">Tautomerase family protein</fullName>
    </recommendedName>
</protein>
<dbReference type="PANTHER" id="PTHR38460">
    <property type="entry name" value="TAUTOMERASE YOLI-RELATED"/>
    <property type="match status" value="1"/>
</dbReference>
<dbReference type="InterPro" id="IPR037479">
    <property type="entry name" value="Tauto_MSAD"/>
</dbReference>
<dbReference type="Gene3D" id="3.30.429.10">
    <property type="entry name" value="Macrophage Migration Inhibitory Factor"/>
    <property type="match status" value="1"/>
</dbReference>
<sequence>MPLLRFDLNANAWSDTRRRQKLLDIAYDITLSAFGAPEGDRYQVVNLHQPEELIIEDTGLGFKRTEDVIVLSITTRPRTIVEKQTFYREFVAAVNVKLGIAATDIMINMVENTDADWSFANGTAQFLTGEL</sequence>
<dbReference type="Pfam" id="PF14552">
    <property type="entry name" value="Tautomerase_2"/>
    <property type="match status" value="1"/>
</dbReference>
<name>A0ABN8BER8_9LACO</name>
<evidence type="ECO:0000313" key="1">
    <source>
        <dbReference type="EMBL" id="CAH0416256.1"/>
    </source>
</evidence>